<keyword evidence="2 5" id="KW-0812">Transmembrane</keyword>
<feature type="transmembrane region" description="Helical" evidence="5">
    <location>
        <begin position="356"/>
        <end position="376"/>
    </location>
</feature>
<dbReference type="EMBL" id="OZ022409">
    <property type="protein sequence ID" value="CAK9440240.1"/>
    <property type="molecule type" value="Genomic_DNA"/>
</dbReference>
<dbReference type="PANTHER" id="PTHR11132">
    <property type="entry name" value="SOLUTE CARRIER FAMILY 35"/>
    <property type="match status" value="1"/>
</dbReference>
<dbReference type="InterPro" id="IPR050186">
    <property type="entry name" value="TPT_transporter"/>
</dbReference>
<feature type="transmembrane region" description="Helical" evidence="5">
    <location>
        <begin position="447"/>
        <end position="464"/>
    </location>
</feature>
<accession>A0ABP0ZSN5</accession>
<sequence>MKKKLSSLELNAVKINNIYQSSQVNPNYSSSNLSKINQNGNPFYSHNGSTVSINSIPSTPYDDFGSPSPPLMSHPSSYISLKNSYLLSPPYSETTSPELKPHYNDTGRDQDHDVEIGLGIRIDSEDNSNSSTTIAATCVSRLKSILPPINYKICSLCLAWYFCSIISSNSIKLVLNNFKYPVTLTQFQFLINALLSLLVLSIAESGVGQKLIPRETLPENTSFSSFLRPNKYVIAATVPMGCFQFIGHLTSHKATSIIPVSLVHTIKALSPIMTVLIYRFAFKKQYKKQTYIILLPLIFGIMMTCYKPNNKVNAASSGYLSGLIFAFISMVIFVSQNIFAKAKLSPTTSATKLDNLTILCYCSIVGFVLTSPIYLASEVFNQKVSLKQLDLTVISLVLINGLSHFIQSLLAFQILRLLSPIDYSIANILKRIFIILISFVWESKQFTSLQTCGLALTLFGLYCYDRWGTQRSKVL</sequence>
<evidence type="ECO:0000313" key="8">
    <source>
        <dbReference type="Proteomes" id="UP001497383"/>
    </source>
</evidence>
<evidence type="ECO:0000256" key="3">
    <source>
        <dbReference type="ARBA" id="ARBA00022989"/>
    </source>
</evidence>
<reference evidence="7 8" key="1">
    <citation type="submission" date="2024-03" db="EMBL/GenBank/DDBJ databases">
        <authorList>
            <person name="Brejova B."/>
        </authorList>
    </citation>
    <scope>NUCLEOTIDE SEQUENCE [LARGE SCALE GENOMIC DNA]</scope>
    <source>
        <strain evidence="7 8">CBS 14171</strain>
    </source>
</reference>
<feature type="transmembrane region" description="Helical" evidence="5">
    <location>
        <begin position="290"/>
        <end position="306"/>
    </location>
</feature>
<dbReference type="RefSeq" id="XP_066831278.1">
    <property type="nucleotide sequence ID" value="XM_066974551.1"/>
</dbReference>
<evidence type="ECO:0000313" key="7">
    <source>
        <dbReference type="EMBL" id="CAK9440240.1"/>
    </source>
</evidence>
<dbReference type="Proteomes" id="UP001497383">
    <property type="component" value="Chromosome 5"/>
</dbReference>
<dbReference type="GeneID" id="92209536"/>
<keyword evidence="4 5" id="KW-0472">Membrane</keyword>
<feature type="domain" description="Sugar phosphate transporter" evidence="6">
    <location>
        <begin position="152"/>
        <end position="464"/>
    </location>
</feature>
<feature type="transmembrane region" description="Helical" evidence="5">
    <location>
        <begin position="391"/>
        <end position="412"/>
    </location>
</feature>
<name>A0ABP0ZSN5_9ASCO</name>
<evidence type="ECO:0000256" key="5">
    <source>
        <dbReference type="SAM" id="Phobius"/>
    </source>
</evidence>
<keyword evidence="8" id="KW-1185">Reference proteome</keyword>
<dbReference type="Pfam" id="PF03151">
    <property type="entry name" value="TPT"/>
    <property type="match status" value="1"/>
</dbReference>
<evidence type="ECO:0000256" key="1">
    <source>
        <dbReference type="ARBA" id="ARBA00004141"/>
    </source>
</evidence>
<gene>
    <name evidence="7" type="ORF">LODBEIA_P43400</name>
</gene>
<comment type="subcellular location">
    <subcellularLocation>
        <location evidence="1">Membrane</location>
        <topology evidence="1">Multi-pass membrane protein</topology>
    </subcellularLocation>
</comment>
<dbReference type="InterPro" id="IPR004853">
    <property type="entry name" value="Sugar_P_trans_dom"/>
</dbReference>
<evidence type="ECO:0000259" key="6">
    <source>
        <dbReference type="Pfam" id="PF03151"/>
    </source>
</evidence>
<proteinExistence type="predicted"/>
<organism evidence="7 8">
    <name type="scientific">Lodderomyces beijingensis</name>
    <dbReference type="NCBI Taxonomy" id="1775926"/>
    <lineage>
        <taxon>Eukaryota</taxon>
        <taxon>Fungi</taxon>
        <taxon>Dikarya</taxon>
        <taxon>Ascomycota</taxon>
        <taxon>Saccharomycotina</taxon>
        <taxon>Pichiomycetes</taxon>
        <taxon>Debaryomycetaceae</taxon>
        <taxon>Candida/Lodderomyces clade</taxon>
        <taxon>Lodderomyces</taxon>
    </lineage>
</organism>
<protein>
    <recommendedName>
        <fullName evidence="6">Sugar phosphate transporter domain-containing protein</fullName>
    </recommendedName>
</protein>
<evidence type="ECO:0000256" key="2">
    <source>
        <dbReference type="ARBA" id="ARBA00022692"/>
    </source>
</evidence>
<keyword evidence="3 5" id="KW-1133">Transmembrane helix</keyword>
<feature type="transmembrane region" description="Helical" evidence="5">
    <location>
        <begin position="318"/>
        <end position="335"/>
    </location>
</feature>
<evidence type="ECO:0000256" key="4">
    <source>
        <dbReference type="ARBA" id="ARBA00023136"/>
    </source>
</evidence>